<dbReference type="EMBL" id="JADCNL010000011">
    <property type="protein sequence ID" value="KAG0461549.1"/>
    <property type="molecule type" value="Genomic_DNA"/>
</dbReference>
<protein>
    <submittedName>
        <fullName evidence="2">Uncharacterized protein</fullName>
    </submittedName>
</protein>
<feature type="region of interest" description="Disordered" evidence="1">
    <location>
        <begin position="1"/>
        <end position="38"/>
    </location>
</feature>
<keyword evidence="3" id="KW-1185">Reference proteome</keyword>
<feature type="region of interest" description="Disordered" evidence="1">
    <location>
        <begin position="56"/>
        <end position="92"/>
    </location>
</feature>
<dbReference type="OrthoDB" id="248387at2759"/>
<evidence type="ECO:0000313" key="3">
    <source>
        <dbReference type="Proteomes" id="UP000636800"/>
    </source>
</evidence>
<reference evidence="2 3" key="1">
    <citation type="journal article" date="2020" name="Nat. Food">
        <title>A phased Vanilla planifolia genome enables genetic improvement of flavour and production.</title>
        <authorList>
            <person name="Hasing T."/>
            <person name="Tang H."/>
            <person name="Brym M."/>
            <person name="Khazi F."/>
            <person name="Huang T."/>
            <person name="Chambers A.H."/>
        </authorList>
    </citation>
    <scope>NUCLEOTIDE SEQUENCE [LARGE SCALE GENOMIC DNA]</scope>
    <source>
        <tissue evidence="2">Leaf</tissue>
    </source>
</reference>
<gene>
    <name evidence="2" type="ORF">HPP92_021846</name>
</gene>
<sequence>MRAELRQRKARGHLSSPALFKQKQQAQPKAILPDSTHGYGEDDATFAAVVSNLRSPGGSADSRVSAAPMWKGGSADCRRRGGRNHTDGDSASHRFSGVIHYDGEGRMMGGLGQSPLKAFLPLYFYREPGKRRDDESFLRYTWSNRLFDFGLKVAIKVKRPPAEFTPLLATPASKKNRKRK</sequence>
<accession>A0A835Q1Y1</accession>
<evidence type="ECO:0000256" key="1">
    <source>
        <dbReference type="SAM" id="MobiDB-lite"/>
    </source>
</evidence>
<feature type="compositionally biased region" description="Basic and acidic residues" evidence="1">
    <location>
        <begin position="76"/>
        <end position="92"/>
    </location>
</feature>
<dbReference type="AlphaFoldDB" id="A0A835Q1Y1"/>
<comment type="caution">
    <text evidence="2">The sequence shown here is derived from an EMBL/GenBank/DDBJ whole genome shotgun (WGS) entry which is preliminary data.</text>
</comment>
<dbReference type="Proteomes" id="UP000636800">
    <property type="component" value="Chromosome 11"/>
</dbReference>
<name>A0A835Q1Y1_VANPL</name>
<evidence type="ECO:0000313" key="2">
    <source>
        <dbReference type="EMBL" id="KAG0461549.1"/>
    </source>
</evidence>
<proteinExistence type="predicted"/>
<organism evidence="2 3">
    <name type="scientific">Vanilla planifolia</name>
    <name type="common">Vanilla</name>
    <dbReference type="NCBI Taxonomy" id="51239"/>
    <lineage>
        <taxon>Eukaryota</taxon>
        <taxon>Viridiplantae</taxon>
        <taxon>Streptophyta</taxon>
        <taxon>Embryophyta</taxon>
        <taxon>Tracheophyta</taxon>
        <taxon>Spermatophyta</taxon>
        <taxon>Magnoliopsida</taxon>
        <taxon>Liliopsida</taxon>
        <taxon>Asparagales</taxon>
        <taxon>Orchidaceae</taxon>
        <taxon>Vanilloideae</taxon>
        <taxon>Vanilleae</taxon>
        <taxon>Vanilla</taxon>
    </lineage>
</organism>